<reference evidence="5 6" key="1">
    <citation type="journal article" date="2021" name="Int. J. Syst. Evol. Microbiol.">
        <title>Clostridium zeae sp. nov., isolated from corn silage.</title>
        <authorList>
            <person name="Kobayashi H."/>
            <person name="Tanizawa Y."/>
            <person name="Yagura M."/>
            <person name="Sakamoto M."/>
            <person name="Ohkuma M."/>
            <person name="Tohno M."/>
        </authorList>
    </citation>
    <scope>NUCLEOTIDE SEQUENCE [LARGE SCALE GENOMIC DNA]</scope>
    <source>
        <strain evidence="5 6">CSC2</strain>
    </source>
</reference>
<dbReference type="PANTHER" id="PTHR11712">
    <property type="entry name" value="POLYKETIDE SYNTHASE-RELATED"/>
    <property type="match status" value="1"/>
</dbReference>
<dbReference type="PANTHER" id="PTHR11712:SF336">
    <property type="entry name" value="3-OXOACYL-[ACYL-CARRIER-PROTEIN] SYNTHASE, MITOCHONDRIAL"/>
    <property type="match status" value="1"/>
</dbReference>
<sequence>MERRRIVVTGIGIETSIGANIKEFTSSLMQGISGVDKINIFDAQSYRTNKAAYIKKVTCKDNTRGRIFAILDNICDQAVRDSALSVSGADIGVSIGSCLGNVDCLDKYYDELVHENDISPLTIMDQPHIHAASYIAQKYNFYNIASVSDTACSSAANAIGFAIERIRSGKAEVMLTGGVDPFSRLSQGGFGALKNLTTSTNRPLSDDCDGIVLGEGGGVMIFEELQHALRRNAKIYCEIGGYGIGNDAYHETKPDPKSGGAIRALTDCLQDSSIDICDVDYINAHGTGTRLNDSMELNAISKVFGKYAKQIPVSTIKPMVGHTLGASGAIELIACIISIQNKFIPPTINHLKSMKAFEDIDVIPNKARIVKKLNVALSSSFAFGGNMAVISCKKYNS</sequence>
<comment type="caution">
    <text evidence="5">The sequence shown here is derived from an EMBL/GenBank/DDBJ whole genome shotgun (WGS) entry which is preliminary data.</text>
</comment>
<dbReference type="Pfam" id="PF00109">
    <property type="entry name" value="ketoacyl-synt"/>
    <property type="match status" value="1"/>
</dbReference>
<feature type="domain" description="Ketosynthase family 3 (KS3)" evidence="4">
    <location>
        <begin position="3"/>
        <end position="394"/>
    </location>
</feature>
<dbReference type="SUPFAM" id="SSF53901">
    <property type="entry name" value="Thiolase-like"/>
    <property type="match status" value="2"/>
</dbReference>
<protein>
    <submittedName>
        <fullName evidence="5">3-oxoacyl-[acyl-carrier-protein] synthase 2</fullName>
    </submittedName>
</protein>
<keyword evidence="6" id="KW-1185">Reference proteome</keyword>
<dbReference type="Pfam" id="PF02801">
    <property type="entry name" value="Ketoacyl-synt_C"/>
    <property type="match status" value="1"/>
</dbReference>
<dbReference type="InterPro" id="IPR014030">
    <property type="entry name" value="Ketoacyl_synth_N"/>
</dbReference>
<dbReference type="InterPro" id="IPR016039">
    <property type="entry name" value="Thiolase-like"/>
</dbReference>
<evidence type="ECO:0000256" key="2">
    <source>
        <dbReference type="ARBA" id="ARBA00022679"/>
    </source>
</evidence>
<dbReference type="InterPro" id="IPR014031">
    <property type="entry name" value="Ketoacyl_synth_C"/>
</dbReference>
<dbReference type="CDD" id="cd00834">
    <property type="entry name" value="KAS_I_II"/>
    <property type="match status" value="1"/>
</dbReference>
<evidence type="ECO:0000313" key="5">
    <source>
        <dbReference type="EMBL" id="GFZ30873.1"/>
    </source>
</evidence>
<proteinExistence type="inferred from homology"/>
<keyword evidence="2 3" id="KW-0808">Transferase</keyword>
<evidence type="ECO:0000259" key="4">
    <source>
        <dbReference type="PROSITE" id="PS52004"/>
    </source>
</evidence>
<dbReference type="InterPro" id="IPR000794">
    <property type="entry name" value="Beta-ketoacyl_synthase"/>
</dbReference>
<evidence type="ECO:0000313" key="6">
    <source>
        <dbReference type="Proteomes" id="UP000663802"/>
    </source>
</evidence>
<gene>
    <name evidence="5" type="primary">fabF_2</name>
    <name evidence="5" type="ORF">CSC2_13990</name>
</gene>
<accession>A0ABQ1E8N7</accession>
<comment type="similarity">
    <text evidence="1 3">Belongs to the thiolase-like superfamily. Beta-ketoacyl-ACP synthases family.</text>
</comment>
<dbReference type="Proteomes" id="UP000663802">
    <property type="component" value="Unassembled WGS sequence"/>
</dbReference>
<dbReference type="Gene3D" id="3.40.47.10">
    <property type="match status" value="1"/>
</dbReference>
<dbReference type="EMBL" id="BMBA01000001">
    <property type="protein sequence ID" value="GFZ30873.1"/>
    <property type="molecule type" value="Genomic_DNA"/>
</dbReference>
<evidence type="ECO:0000256" key="3">
    <source>
        <dbReference type="RuleBase" id="RU003694"/>
    </source>
</evidence>
<dbReference type="SMART" id="SM00825">
    <property type="entry name" value="PKS_KS"/>
    <property type="match status" value="1"/>
</dbReference>
<evidence type="ECO:0000256" key="1">
    <source>
        <dbReference type="ARBA" id="ARBA00008467"/>
    </source>
</evidence>
<name>A0ABQ1E8N7_9CLOT</name>
<dbReference type="InterPro" id="IPR020841">
    <property type="entry name" value="PKS_Beta-ketoAc_synthase_dom"/>
</dbReference>
<dbReference type="RefSeq" id="WP_206868945.1">
    <property type="nucleotide sequence ID" value="NZ_BMBA01000001.1"/>
</dbReference>
<organism evidence="5 6">
    <name type="scientific">Clostridium zeae</name>
    <dbReference type="NCBI Taxonomy" id="2759022"/>
    <lineage>
        <taxon>Bacteria</taxon>
        <taxon>Bacillati</taxon>
        <taxon>Bacillota</taxon>
        <taxon>Clostridia</taxon>
        <taxon>Eubacteriales</taxon>
        <taxon>Clostridiaceae</taxon>
        <taxon>Clostridium</taxon>
    </lineage>
</organism>
<dbReference type="PROSITE" id="PS52004">
    <property type="entry name" value="KS3_2"/>
    <property type="match status" value="1"/>
</dbReference>